<dbReference type="Pfam" id="PF12099">
    <property type="entry name" value="DUF3575"/>
    <property type="match status" value="1"/>
</dbReference>
<feature type="chain" id="PRO_5016114285" evidence="1">
    <location>
        <begin position="28"/>
        <end position="477"/>
    </location>
</feature>
<reference evidence="2 3" key="1">
    <citation type="submission" date="2018-03" db="EMBL/GenBank/DDBJ databases">
        <title>Genomic Encyclopedia of Archaeal and Bacterial Type Strains, Phase II (KMG-II): from individual species to whole genera.</title>
        <authorList>
            <person name="Goeker M."/>
        </authorList>
    </citation>
    <scope>NUCLEOTIDE SEQUENCE [LARGE SCALE GENOMIC DNA]</scope>
    <source>
        <strain evidence="2 3">DSM 100214</strain>
    </source>
</reference>
<sequence length="477" mass="54211">MDMYTLFRRLIKSLAFMCVCLPGLLSAQTASIKGAAQTPASVMGRQVNRVADPLSKNTVWFDNYTIKNLPADQQKEGDIAHIVVFHFRVNSILLEPDYMDNARSMELLDRIFSDSTIFSNNKPAVIIGSASPEGYTDLNEKLAIGRSLATKKYIMDTHPHIDRDRIATYAVDEDWQGFRKIVMADIYMPARNQAIEILDREISGKQKLDALQKLNGGTTYRYIQTNIFPYLRGGVSCTFYTPDTPKNEAATPLCPPVEYRDRVVEIVRTDTIYIDQSTRLLPVKSPAQNTTLNNKKPYYLAIKTNVLYGLALLPNLAIELSLGKRWSVEVEGMESWWNTKNDKRYNHRIQTAGLEVRKWLGSHDRTPLNGHFLGVYGMGGTYDVKYQKEKGELSNWSYSAGISYGYAMPIARRFNLEFAIGIGYVAGEYKNYTYDFERSCYSRVDAFNRSYLGLTKAKISLVWLIGSGVNKQKENKR</sequence>
<dbReference type="InterPro" id="IPR036737">
    <property type="entry name" value="OmpA-like_sf"/>
</dbReference>
<gene>
    <name evidence="2" type="ORF">CLV62_13520</name>
</gene>
<protein>
    <submittedName>
        <fullName evidence="2">Uncharacterized protein DUF3575</fullName>
    </submittedName>
</protein>
<feature type="signal peptide" evidence="1">
    <location>
        <begin position="1"/>
        <end position="27"/>
    </location>
</feature>
<evidence type="ECO:0000313" key="2">
    <source>
        <dbReference type="EMBL" id="PXV59448.1"/>
    </source>
</evidence>
<dbReference type="EMBL" id="QICL01000035">
    <property type="protein sequence ID" value="PXV59448.1"/>
    <property type="molecule type" value="Genomic_DNA"/>
</dbReference>
<dbReference type="Proteomes" id="UP000247973">
    <property type="component" value="Unassembled WGS sequence"/>
</dbReference>
<dbReference type="SUPFAM" id="SSF103088">
    <property type="entry name" value="OmpA-like"/>
    <property type="match status" value="1"/>
</dbReference>
<name>A0A2V3PQR8_9BACT</name>
<dbReference type="RefSeq" id="WP_110312297.1">
    <property type="nucleotide sequence ID" value="NZ_QICL01000035.1"/>
</dbReference>
<evidence type="ECO:0000256" key="1">
    <source>
        <dbReference type="SAM" id="SignalP"/>
    </source>
</evidence>
<comment type="caution">
    <text evidence="2">The sequence shown here is derived from an EMBL/GenBank/DDBJ whole genome shotgun (WGS) entry which is preliminary data.</text>
</comment>
<dbReference type="InterPro" id="IPR021958">
    <property type="entry name" value="DUF3575"/>
</dbReference>
<dbReference type="AlphaFoldDB" id="A0A2V3PQR8"/>
<accession>A0A2V3PQR8</accession>
<proteinExistence type="predicted"/>
<keyword evidence="1" id="KW-0732">Signal</keyword>
<keyword evidence="3" id="KW-1185">Reference proteome</keyword>
<organism evidence="2 3">
    <name type="scientific">Dysgonomonas alginatilytica</name>
    <dbReference type="NCBI Taxonomy" id="1605892"/>
    <lineage>
        <taxon>Bacteria</taxon>
        <taxon>Pseudomonadati</taxon>
        <taxon>Bacteroidota</taxon>
        <taxon>Bacteroidia</taxon>
        <taxon>Bacteroidales</taxon>
        <taxon>Dysgonomonadaceae</taxon>
        <taxon>Dysgonomonas</taxon>
    </lineage>
</organism>
<dbReference type="OrthoDB" id="1046564at2"/>
<evidence type="ECO:0000313" key="3">
    <source>
        <dbReference type="Proteomes" id="UP000247973"/>
    </source>
</evidence>